<comment type="caution">
    <text evidence="2">The sequence shown here is derived from an EMBL/GenBank/DDBJ whole genome shotgun (WGS) entry which is preliminary data.</text>
</comment>
<evidence type="ECO:0000313" key="2">
    <source>
        <dbReference type="EMBL" id="GBN21301.1"/>
    </source>
</evidence>
<keyword evidence="1" id="KW-0472">Membrane</keyword>
<organism evidence="2 3">
    <name type="scientific">Araneus ventricosus</name>
    <name type="common">Orbweaver spider</name>
    <name type="synonym">Epeira ventricosa</name>
    <dbReference type="NCBI Taxonomy" id="182803"/>
    <lineage>
        <taxon>Eukaryota</taxon>
        <taxon>Metazoa</taxon>
        <taxon>Ecdysozoa</taxon>
        <taxon>Arthropoda</taxon>
        <taxon>Chelicerata</taxon>
        <taxon>Arachnida</taxon>
        <taxon>Araneae</taxon>
        <taxon>Araneomorphae</taxon>
        <taxon>Entelegynae</taxon>
        <taxon>Araneoidea</taxon>
        <taxon>Araneidae</taxon>
        <taxon>Araneus</taxon>
    </lineage>
</organism>
<protein>
    <submittedName>
        <fullName evidence="2">Uncharacterized protein</fullName>
    </submittedName>
</protein>
<dbReference type="Proteomes" id="UP000499080">
    <property type="component" value="Unassembled WGS sequence"/>
</dbReference>
<gene>
    <name evidence="2" type="ORF">AVEN_112455_2</name>
</gene>
<name>A0A4Y2M2W3_ARAVE</name>
<keyword evidence="3" id="KW-1185">Reference proteome</keyword>
<keyword evidence="1" id="KW-0812">Transmembrane</keyword>
<evidence type="ECO:0000313" key="3">
    <source>
        <dbReference type="Proteomes" id="UP000499080"/>
    </source>
</evidence>
<keyword evidence="1" id="KW-1133">Transmembrane helix</keyword>
<evidence type="ECO:0000256" key="1">
    <source>
        <dbReference type="SAM" id="Phobius"/>
    </source>
</evidence>
<sequence>MYLSISILRVRSASETYGAGSICDTLFQSRTCRRTKQKNCNLIASLIKDVDFEPQLNFILFSKKMTSVAAGGSVANSRHDSTKDLSYMCDGKKLNLSLVKYPLAGMVLKFGEAVLFLGVLCVIWTQFKITGLIPIVLKWDFNLVDMEIMPQSQFLPYLEFQRTPSG</sequence>
<dbReference type="EMBL" id="BGPR01006717">
    <property type="protein sequence ID" value="GBN21301.1"/>
    <property type="molecule type" value="Genomic_DNA"/>
</dbReference>
<reference evidence="2 3" key="1">
    <citation type="journal article" date="2019" name="Sci. Rep.">
        <title>Orb-weaving spider Araneus ventricosus genome elucidates the spidroin gene catalogue.</title>
        <authorList>
            <person name="Kono N."/>
            <person name="Nakamura H."/>
            <person name="Ohtoshi R."/>
            <person name="Moran D.A.P."/>
            <person name="Shinohara A."/>
            <person name="Yoshida Y."/>
            <person name="Fujiwara M."/>
            <person name="Mori M."/>
            <person name="Tomita M."/>
            <person name="Arakawa K."/>
        </authorList>
    </citation>
    <scope>NUCLEOTIDE SEQUENCE [LARGE SCALE GENOMIC DNA]</scope>
</reference>
<feature type="transmembrane region" description="Helical" evidence="1">
    <location>
        <begin position="113"/>
        <end position="137"/>
    </location>
</feature>
<dbReference type="AlphaFoldDB" id="A0A4Y2M2W3"/>
<accession>A0A4Y2M2W3</accession>
<proteinExistence type="predicted"/>